<evidence type="ECO:0000256" key="3">
    <source>
        <dbReference type="ARBA" id="ARBA00023315"/>
    </source>
</evidence>
<keyword evidence="2 4" id="KW-0808">Transferase</keyword>
<dbReference type="OrthoDB" id="671439at2759"/>
<dbReference type="EMBL" id="CM017884">
    <property type="protein sequence ID" value="KAG1366743.1"/>
    <property type="molecule type" value="Genomic_DNA"/>
</dbReference>
<reference evidence="4" key="1">
    <citation type="journal article" date="2017" name="Gigascience">
        <title>The genome draft of coconut (Cocos nucifera).</title>
        <authorList>
            <person name="Xiao Y."/>
            <person name="Xu P."/>
            <person name="Fan H."/>
            <person name="Baudouin L."/>
            <person name="Xia W."/>
            <person name="Bocs S."/>
            <person name="Xu J."/>
            <person name="Li Q."/>
            <person name="Guo A."/>
            <person name="Zhou L."/>
            <person name="Li J."/>
            <person name="Wu Y."/>
            <person name="Ma Z."/>
            <person name="Armero A."/>
            <person name="Issali A.E."/>
            <person name="Liu N."/>
            <person name="Peng M."/>
            <person name="Yang Y."/>
        </authorList>
    </citation>
    <scope>NUCLEOTIDE SEQUENCE</scope>
    <source>
        <tissue evidence="4">Spear leaf of Hainan Tall coconut</tissue>
    </source>
</reference>
<dbReference type="PANTHER" id="PTHR31642">
    <property type="entry name" value="TRICHOTHECENE 3-O-ACETYLTRANSFERASE"/>
    <property type="match status" value="1"/>
</dbReference>
<accession>A0A8K0ITQ6</accession>
<name>A0A8K0ITQ6_COCNU</name>
<dbReference type="AlphaFoldDB" id="A0A8K0ITQ6"/>
<evidence type="ECO:0000256" key="1">
    <source>
        <dbReference type="ARBA" id="ARBA00009861"/>
    </source>
</evidence>
<dbReference type="GO" id="GO:0016747">
    <property type="term" value="F:acyltransferase activity, transferring groups other than amino-acyl groups"/>
    <property type="evidence" value="ECO:0007669"/>
    <property type="project" value="TreeGrafter"/>
</dbReference>
<comment type="caution">
    <text evidence="4">The sequence shown here is derived from an EMBL/GenBank/DDBJ whole genome shotgun (WGS) entry which is preliminary data.</text>
</comment>
<protein>
    <submittedName>
        <fullName evidence="4">Putative Omega-hydroxypalmitate O-feruloyl transferase</fullName>
    </submittedName>
</protein>
<evidence type="ECO:0000313" key="5">
    <source>
        <dbReference type="Proteomes" id="UP000797356"/>
    </source>
</evidence>
<reference evidence="4" key="2">
    <citation type="submission" date="2019-07" db="EMBL/GenBank/DDBJ databases">
        <authorList>
            <person name="Yang Y."/>
            <person name="Bocs S."/>
            <person name="Baudouin L."/>
        </authorList>
    </citation>
    <scope>NUCLEOTIDE SEQUENCE</scope>
    <source>
        <tissue evidence="4">Spear leaf of Hainan Tall coconut</tissue>
    </source>
</reference>
<organism evidence="4 5">
    <name type="scientific">Cocos nucifera</name>
    <name type="common">Coconut palm</name>
    <dbReference type="NCBI Taxonomy" id="13894"/>
    <lineage>
        <taxon>Eukaryota</taxon>
        <taxon>Viridiplantae</taxon>
        <taxon>Streptophyta</taxon>
        <taxon>Embryophyta</taxon>
        <taxon>Tracheophyta</taxon>
        <taxon>Spermatophyta</taxon>
        <taxon>Magnoliopsida</taxon>
        <taxon>Liliopsida</taxon>
        <taxon>Arecaceae</taxon>
        <taxon>Arecoideae</taxon>
        <taxon>Cocoseae</taxon>
        <taxon>Attaleinae</taxon>
        <taxon>Cocos</taxon>
    </lineage>
</organism>
<dbReference type="InterPro" id="IPR050317">
    <property type="entry name" value="Plant_Fungal_Acyltransferase"/>
</dbReference>
<proteinExistence type="inferred from homology"/>
<dbReference type="PANTHER" id="PTHR31642:SF318">
    <property type="entry name" value="OMEGA-HYDROXYPALMITATE O-FERULOYL TRANSFERASE"/>
    <property type="match status" value="1"/>
</dbReference>
<keyword evidence="5" id="KW-1185">Reference proteome</keyword>
<evidence type="ECO:0000256" key="2">
    <source>
        <dbReference type="ARBA" id="ARBA00022679"/>
    </source>
</evidence>
<evidence type="ECO:0000313" key="4">
    <source>
        <dbReference type="EMBL" id="KAG1366743.1"/>
    </source>
</evidence>
<comment type="similarity">
    <text evidence="1">Belongs to the plant acyltransferase family.</text>
</comment>
<gene>
    <name evidence="4" type="ORF">COCNU_13G005330</name>
</gene>
<dbReference type="Pfam" id="PF02458">
    <property type="entry name" value="Transferase"/>
    <property type="match status" value="2"/>
</dbReference>
<sequence length="505" mass="56010">MAKENGNSEVTIPIRTSEPVFVYPAEETGDEYYFLSNLDQNIAVIMKSVHFFKANETRGSDDVGQVMKESLAKILVHFYPLAGSLTISSEGKLIVKCDGHGVPFVEAVAECAMEVLGDISAPDPEKLGHLVYIDPRAKNLLETPLLTVQANETRGSDDVGQVMKESLAKILVHFYPLAGSLTISSEGDISAPDPEKLGHLVYIDPRAKNLLETPLLTVQVTRFKCGSFVLGLAANHCMVDGRSVMEFLSSWAEITRGLPISTPPFLDRTILRARQPPKPEFPHHEFDDIEDISNLTELYISEPLQHRSFTFDADKLGRLKQMVTEDGSIESCTTFEALTGLIWRARTRALKMGPYQKTKLLFAVDGRTRLEPPLPVGFFGNGIVLACCLCEAGKLLDRSVSFAIQLIRTAIQETTNAFIRSAIDYYEATRARPSLTATLLITTWTQLSFNSLDFGWGKAIQTGSAELPQKEVALFLPHRKERKSIVVVLGLPVHCMEVFEELMDF</sequence>
<dbReference type="InterPro" id="IPR023213">
    <property type="entry name" value="CAT-like_dom_sf"/>
</dbReference>
<keyword evidence="3" id="KW-0012">Acyltransferase</keyword>
<dbReference type="Gene3D" id="3.30.559.10">
    <property type="entry name" value="Chloramphenicol acetyltransferase-like domain"/>
    <property type="match status" value="3"/>
</dbReference>
<dbReference type="Proteomes" id="UP000797356">
    <property type="component" value="Chromosome 13"/>
</dbReference>